<evidence type="ECO:0000313" key="2">
    <source>
        <dbReference type="EMBL" id="GAA0439035.1"/>
    </source>
</evidence>
<sequence length="94" mass="9454">MLTPAPPWQPSQNQPRGTCGQGTTGRPAGGGGTAPGCGPEGPVTCGNAVTFAAGPADTSGTDGELVDITHRLTGVASDTEHPPFLKSPRWQEST</sequence>
<gene>
    <name evidence="2" type="ORF">GCM10010357_70550</name>
</gene>
<protein>
    <submittedName>
        <fullName evidence="2">Uncharacterized protein</fullName>
    </submittedName>
</protein>
<dbReference type="Proteomes" id="UP001500879">
    <property type="component" value="Unassembled WGS sequence"/>
</dbReference>
<name>A0ABN0Z987_9ACTN</name>
<evidence type="ECO:0000313" key="3">
    <source>
        <dbReference type="Proteomes" id="UP001500879"/>
    </source>
</evidence>
<accession>A0ABN0Z987</accession>
<evidence type="ECO:0000256" key="1">
    <source>
        <dbReference type="SAM" id="MobiDB-lite"/>
    </source>
</evidence>
<dbReference type="EMBL" id="BAAABX010000093">
    <property type="protein sequence ID" value="GAA0439035.1"/>
    <property type="molecule type" value="Genomic_DNA"/>
</dbReference>
<keyword evidence="3" id="KW-1185">Reference proteome</keyword>
<feature type="region of interest" description="Disordered" evidence="1">
    <location>
        <begin position="72"/>
        <end position="94"/>
    </location>
</feature>
<reference evidence="2 3" key="1">
    <citation type="journal article" date="2019" name="Int. J. Syst. Evol. Microbiol.">
        <title>The Global Catalogue of Microorganisms (GCM) 10K type strain sequencing project: providing services to taxonomists for standard genome sequencing and annotation.</title>
        <authorList>
            <consortium name="The Broad Institute Genomics Platform"/>
            <consortium name="The Broad Institute Genome Sequencing Center for Infectious Disease"/>
            <person name="Wu L."/>
            <person name="Ma J."/>
        </authorList>
    </citation>
    <scope>NUCLEOTIDE SEQUENCE [LARGE SCALE GENOMIC DNA]</scope>
    <source>
        <strain evidence="2 3">JCM 4788</strain>
    </source>
</reference>
<comment type="caution">
    <text evidence="2">The sequence shown here is derived from an EMBL/GenBank/DDBJ whole genome shotgun (WGS) entry which is preliminary data.</text>
</comment>
<feature type="region of interest" description="Disordered" evidence="1">
    <location>
        <begin position="1"/>
        <end position="41"/>
    </location>
</feature>
<proteinExistence type="predicted"/>
<organism evidence="2 3">
    <name type="scientific">Streptomyces luteireticuli</name>
    <dbReference type="NCBI Taxonomy" id="173858"/>
    <lineage>
        <taxon>Bacteria</taxon>
        <taxon>Bacillati</taxon>
        <taxon>Actinomycetota</taxon>
        <taxon>Actinomycetes</taxon>
        <taxon>Kitasatosporales</taxon>
        <taxon>Streptomycetaceae</taxon>
        <taxon>Streptomyces</taxon>
    </lineage>
</organism>
<feature type="compositionally biased region" description="Gly residues" evidence="1">
    <location>
        <begin position="19"/>
        <end position="39"/>
    </location>
</feature>